<dbReference type="PANTHER" id="PTHR23513:SF6">
    <property type="entry name" value="MAJOR FACILITATOR SUPERFAMILY ASSOCIATED DOMAIN-CONTAINING PROTEIN"/>
    <property type="match status" value="1"/>
</dbReference>
<dbReference type="OrthoDB" id="3819798at2"/>
<feature type="transmembrane region" description="Helical" evidence="7">
    <location>
        <begin position="368"/>
        <end position="386"/>
    </location>
</feature>
<evidence type="ECO:0000313" key="9">
    <source>
        <dbReference type="Proteomes" id="UP000297496"/>
    </source>
</evidence>
<dbReference type="GO" id="GO:0022857">
    <property type="term" value="F:transmembrane transporter activity"/>
    <property type="evidence" value="ECO:0007669"/>
    <property type="project" value="InterPro"/>
</dbReference>
<feature type="transmembrane region" description="Helical" evidence="7">
    <location>
        <begin position="247"/>
        <end position="268"/>
    </location>
</feature>
<dbReference type="InterPro" id="IPR011701">
    <property type="entry name" value="MFS"/>
</dbReference>
<dbReference type="InterPro" id="IPR036259">
    <property type="entry name" value="MFS_trans_sf"/>
</dbReference>
<evidence type="ECO:0000256" key="4">
    <source>
        <dbReference type="ARBA" id="ARBA00022989"/>
    </source>
</evidence>
<sequence length="413" mass="42235">MRRDALRILLATSVSWLGLRMTEVALPLIALQQTGSVWATGLVAGSSGIALLTSPWWSARLRHRLTSGRALAAVLMVQVLGYVTVAVPATLGNLSVVHLCLGGLISGAATSVAGPATRALLADIGDRIGPDVAVRALAWQDLAHRISMVAGPPVAAWVVTQHGAIPLMWADSIAVLLAAVLVSGVGRHAVRRETNGSAPLRVREVLRAHPVVGDGIAMAAVGWFWWFAFALGLAILGAETGRPGQLVAAGMAGYGLGSLAGSAVTPLVVTRLPRVPTMVCQWIVLGMLFAALPWLDGSLLALAVASAVGGFVIPFGLAALNALITEHTSGEERRTAFAAQHVAGSGGSSLGMLTGGAVIAVVGVETTMHVAGVVLIAVPLVLVARAGSSPRRRGGSDVDQPSLCRTSATTPTG</sequence>
<keyword evidence="2" id="KW-1003">Cell membrane</keyword>
<feature type="transmembrane region" description="Helical" evidence="7">
    <location>
        <begin position="172"/>
        <end position="190"/>
    </location>
</feature>
<feature type="region of interest" description="Disordered" evidence="6">
    <location>
        <begin position="388"/>
        <end position="413"/>
    </location>
</feature>
<keyword evidence="4 7" id="KW-1133">Transmembrane helix</keyword>
<comment type="subcellular location">
    <subcellularLocation>
        <location evidence="1">Cell membrane</location>
        <topology evidence="1">Multi-pass membrane protein</topology>
    </subcellularLocation>
</comment>
<dbReference type="Pfam" id="PF07690">
    <property type="entry name" value="MFS_1"/>
    <property type="match status" value="1"/>
</dbReference>
<feature type="transmembrane region" description="Helical" evidence="7">
    <location>
        <begin position="301"/>
        <end position="324"/>
    </location>
</feature>
<evidence type="ECO:0000313" key="8">
    <source>
        <dbReference type="EMBL" id="TGN66888.1"/>
    </source>
</evidence>
<name>A0A4Z1CPN5_9ACTN</name>
<feature type="transmembrane region" description="Helical" evidence="7">
    <location>
        <begin position="211"/>
        <end position="235"/>
    </location>
</feature>
<keyword evidence="9" id="KW-1185">Reference proteome</keyword>
<accession>A0A4Z1CPN5</accession>
<dbReference type="Proteomes" id="UP000297496">
    <property type="component" value="Unassembled WGS sequence"/>
</dbReference>
<evidence type="ECO:0000256" key="7">
    <source>
        <dbReference type="SAM" id="Phobius"/>
    </source>
</evidence>
<feature type="transmembrane region" description="Helical" evidence="7">
    <location>
        <begin position="37"/>
        <end position="58"/>
    </location>
</feature>
<feature type="compositionally biased region" description="Polar residues" evidence="6">
    <location>
        <begin position="403"/>
        <end position="413"/>
    </location>
</feature>
<organism evidence="8 9">
    <name type="scientific">Nocardioides eburneiflavus</name>
    <dbReference type="NCBI Taxonomy" id="2518372"/>
    <lineage>
        <taxon>Bacteria</taxon>
        <taxon>Bacillati</taxon>
        <taxon>Actinomycetota</taxon>
        <taxon>Actinomycetes</taxon>
        <taxon>Propionibacteriales</taxon>
        <taxon>Nocardioidaceae</taxon>
        <taxon>Nocardioides</taxon>
    </lineage>
</organism>
<feature type="transmembrane region" description="Helical" evidence="7">
    <location>
        <begin position="70"/>
        <end position="90"/>
    </location>
</feature>
<evidence type="ECO:0000256" key="5">
    <source>
        <dbReference type="ARBA" id="ARBA00023136"/>
    </source>
</evidence>
<evidence type="ECO:0000256" key="6">
    <source>
        <dbReference type="SAM" id="MobiDB-lite"/>
    </source>
</evidence>
<dbReference type="Gene3D" id="1.20.1250.20">
    <property type="entry name" value="MFS general substrate transporter like domains"/>
    <property type="match status" value="1"/>
</dbReference>
<feature type="transmembrane region" description="Helical" evidence="7">
    <location>
        <begin position="336"/>
        <end position="362"/>
    </location>
</feature>
<keyword evidence="5 7" id="KW-0472">Membrane</keyword>
<evidence type="ECO:0000256" key="2">
    <source>
        <dbReference type="ARBA" id="ARBA00022475"/>
    </source>
</evidence>
<dbReference type="AlphaFoldDB" id="A0A4Z1CPN5"/>
<evidence type="ECO:0000256" key="1">
    <source>
        <dbReference type="ARBA" id="ARBA00004651"/>
    </source>
</evidence>
<dbReference type="GO" id="GO:0005886">
    <property type="term" value="C:plasma membrane"/>
    <property type="evidence" value="ECO:0007669"/>
    <property type="project" value="UniProtKB-SubCell"/>
</dbReference>
<protein>
    <submittedName>
        <fullName evidence="8">MFS transporter</fullName>
    </submittedName>
</protein>
<reference evidence="8 9" key="1">
    <citation type="submission" date="2019-04" db="EMBL/GenBank/DDBJ databases">
        <title>Three New Species of Nocardioides, Nocardioides euryhalodurans sp. nov., Nocardioides seonyuensis sp. nov. and Nocardioides eburneoflavus sp. nov. Isolated from Soil.</title>
        <authorList>
            <person name="Roh S.G."/>
            <person name="Lee C."/>
            <person name="Kim M.-K."/>
            <person name="Kim S.B."/>
        </authorList>
    </citation>
    <scope>NUCLEOTIDE SEQUENCE [LARGE SCALE GENOMIC DNA]</scope>
    <source>
        <strain evidence="8 9">MMS17-SY213</strain>
    </source>
</reference>
<proteinExistence type="predicted"/>
<evidence type="ECO:0000256" key="3">
    <source>
        <dbReference type="ARBA" id="ARBA00022692"/>
    </source>
</evidence>
<dbReference type="EMBL" id="SRRO01000001">
    <property type="protein sequence ID" value="TGN66888.1"/>
    <property type="molecule type" value="Genomic_DNA"/>
</dbReference>
<keyword evidence="3 7" id="KW-0812">Transmembrane</keyword>
<feature type="transmembrane region" description="Helical" evidence="7">
    <location>
        <begin position="275"/>
        <end position="295"/>
    </location>
</feature>
<comment type="caution">
    <text evidence="8">The sequence shown here is derived from an EMBL/GenBank/DDBJ whole genome shotgun (WGS) entry which is preliminary data.</text>
</comment>
<dbReference type="PANTHER" id="PTHR23513">
    <property type="entry name" value="INTEGRAL MEMBRANE EFFLUX PROTEIN-RELATED"/>
    <property type="match status" value="1"/>
</dbReference>
<gene>
    <name evidence="8" type="ORF">EXE59_15400</name>
</gene>
<dbReference type="SUPFAM" id="SSF103473">
    <property type="entry name" value="MFS general substrate transporter"/>
    <property type="match status" value="1"/>
</dbReference>